<dbReference type="PANTHER" id="PTHR43071:SF1">
    <property type="entry name" value="2-AMINO-4-HYDROXY-6-HYDROXYMETHYLDIHYDROPTERIDINE PYROPHOSPHOKINASE"/>
    <property type="match status" value="1"/>
</dbReference>
<evidence type="ECO:0000313" key="11">
    <source>
        <dbReference type="Proteomes" id="UP000824071"/>
    </source>
</evidence>
<reference evidence="10" key="2">
    <citation type="journal article" date="2021" name="PeerJ">
        <title>Extensive microbial diversity within the chicken gut microbiome revealed by metagenomics and culture.</title>
        <authorList>
            <person name="Gilroy R."/>
            <person name="Ravi A."/>
            <person name="Getino M."/>
            <person name="Pursley I."/>
            <person name="Horton D.L."/>
            <person name="Alikhan N.F."/>
            <person name="Baker D."/>
            <person name="Gharbi K."/>
            <person name="Hall N."/>
            <person name="Watson M."/>
            <person name="Adriaenssens E.M."/>
            <person name="Foster-Nyarko E."/>
            <person name="Jarju S."/>
            <person name="Secka A."/>
            <person name="Antonio M."/>
            <person name="Oren A."/>
            <person name="Chaudhuri R.R."/>
            <person name="La Ragione R."/>
            <person name="Hildebrand F."/>
            <person name="Pallen M.J."/>
        </authorList>
    </citation>
    <scope>NUCLEOTIDE SEQUENCE</scope>
    <source>
        <strain evidence="10">ChiGjej1B1-19959</strain>
    </source>
</reference>
<proteinExistence type="predicted"/>
<keyword evidence="8" id="KW-0289">Folate biosynthesis</keyword>
<evidence type="ECO:0000256" key="1">
    <source>
        <dbReference type="ARBA" id="ARBA00000198"/>
    </source>
</evidence>
<dbReference type="GO" id="GO:0016301">
    <property type="term" value="F:kinase activity"/>
    <property type="evidence" value="ECO:0007669"/>
    <property type="project" value="UniProtKB-KW"/>
</dbReference>
<protein>
    <recommendedName>
        <fullName evidence="3">2-amino-4-hydroxy-6-hydroxymethyldihydropteridine diphosphokinase</fullName>
        <ecNumber evidence="3">2.7.6.3</ecNumber>
    </recommendedName>
</protein>
<dbReference type="NCBIfam" id="TIGR01498">
    <property type="entry name" value="folK"/>
    <property type="match status" value="1"/>
</dbReference>
<organism evidence="10 11">
    <name type="scientific">Candidatus Fimenecus excrementigallinarum</name>
    <dbReference type="NCBI Taxonomy" id="2840816"/>
    <lineage>
        <taxon>Bacteria</taxon>
        <taxon>Bacillati</taxon>
        <taxon>Bacillota</taxon>
        <taxon>Clostridia</taxon>
        <taxon>Candidatus Fimenecus</taxon>
    </lineage>
</organism>
<feature type="domain" description="7,8-dihydro-6-hydroxymethylpterin-pyrophosphokinase" evidence="9">
    <location>
        <begin position="87"/>
        <end position="98"/>
    </location>
</feature>
<dbReference type="InterPro" id="IPR035907">
    <property type="entry name" value="Hppk_sf"/>
</dbReference>
<dbReference type="EMBL" id="DVMW01000036">
    <property type="protein sequence ID" value="HIU36176.1"/>
    <property type="molecule type" value="Genomic_DNA"/>
</dbReference>
<evidence type="ECO:0000256" key="2">
    <source>
        <dbReference type="ARBA" id="ARBA00005051"/>
    </source>
</evidence>
<sequence>MRAVVGLGTNLGDRIGNLRAATAALDLLIHTRVLRRSSVYESKPYGYAQQGDFLNMAIELETDLPPEGLLGALLGVEAALGRVRQFKNGPRVIDLDLLLAEGYTSDTPFLRVPHPGISERSFVLYPLNELFPAGTAYGFSFRAAFQGCTGADISLYGALSE</sequence>
<evidence type="ECO:0000256" key="4">
    <source>
        <dbReference type="ARBA" id="ARBA00022679"/>
    </source>
</evidence>
<dbReference type="Proteomes" id="UP000824071">
    <property type="component" value="Unassembled WGS sequence"/>
</dbReference>
<evidence type="ECO:0000313" key="10">
    <source>
        <dbReference type="EMBL" id="HIU36176.1"/>
    </source>
</evidence>
<evidence type="ECO:0000259" key="9">
    <source>
        <dbReference type="PROSITE" id="PS00794"/>
    </source>
</evidence>
<evidence type="ECO:0000256" key="6">
    <source>
        <dbReference type="ARBA" id="ARBA00022777"/>
    </source>
</evidence>
<comment type="pathway">
    <text evidence="2">Cofactor biosynthesis; tetrahydrofolate biosynthesis; 2-amino-4-hydroxy-6-hydroxymethyl-7,8-dihydropteridine diphosphate from 7,8-dihydroneopterin triphosphate: step 4/4.</text>
</comment>
<comment type="caution">
    <text evidence="10">The sequence shown here is derived from an EMBL/GenBank/DDBJ whole genome shotgun (WGS) entry which is preliminary data.</text>
</comment>
<dbReference type="GO" id="GO:0046656">
    <property type="term" value="P:folic acid biosynthetic process"/>
    <property type="evidence" value="ECO:0007669"/>
    <property type="project" value="UniProtKB-KW"/>
</dbReference>
<evidence type="ECO:0000256" key="8">
    <source>
        <dbReference type="ARBA" id="ARBA00022909"/>
    </source>
</evidence>
<dbReference type="PROSITE" id="PS00794">
    <property type="entry name" value="HPPK"/>
    <property type="match status" value="1"/>
</dbReference>
<dbReference type="GO" id="GO:0005524">
    <property type="term" value="F:ATP binding"/>
    <property type="evidence" value="ECO:0007669"/>
    <property type="project" value="UniProtKB-KW"/>
</dbReference>
<gene>
    <name evidence="10" type="primary">folK</name>
    <name evidence="10" type="ORF">IAC53_06205</name>
</gene>
<dbReference type="SUPFAM" id="SSF55083">
    <property type="entry name" value="6-hydroxymethyl-7,8-dihydropterin pyrophosphokinase, HPPK"/>
    <property type="match status" value="1"/>
</dbReference>
<dbReference type="Pfam" id="PF01288">
    <property type="entry name" value="HPPK"/>
    <property type="match status" value="1"/>
</dbReference>
<dbReference type="PANTHER" id="PTHR43071">
    <property type="entry name" value="2-AMINO-4-HYDROXY-6-HYDROXYMETHYLDIHYDROPTERIDINE PYROPHOSPHOKINASE"/>
    <property type="match status" value="1"/>
</dbReference>
<keyword evidence="6" id="KW-0418">Kinase</keyword>
<reference evidence="10" key="1">
    <citation type="submission" date="2020-10" db="EMBL/GenBank/DDBJ databases">
        <authorList>
            <person name="Gilroy R."/>
        </authorList>
    </citation>
    <scope>NUCLEOTIDE SEQUENCE</scope>
    <source>
        <strain evidence="10">ChiGjej1B1-19959</strain>
    </source>
</reference>
<name>A0A9D1LET2_9FIRM</name>
<keyword evidence="4 10" id="KW-0808">Transferase</keyword>
<keyword evidence="7" id="KW-0067">ATP-binding</keyword>
<evidence type="ECO:0000256" key="3">
    <source>
        <dbReference type="ARBA" id="ARBA00013253"/>
    </source>
</evidence>
<dbReference type="Gene3D" id="3.30.70.560">
    <property type="entry name" value="7,8-Dihydro-6-hydroxymethylpterin-pyrophosphokinase HPPK"/>
    <property type="match status" value="1"/>
</dbReference>
<dbReference type="CDD" id="cd00483">
    <property type="entry name" value="HPPK"/>
    <property type="match status" value="1"/>
</dbReference>
<keyword evidence="5" id="KW-0547">Nucleotide-binding</keyword>
<dbReference type="EC" id="2.7.6.3" evidence="3"/>
<accession>A0A9D1LET2</accession>
<evidence type="ECO:0000256" key="7">
    <source>
        <dbReference type="ARBA" id="ARBA00022840"/>
    </source>
</evidence>
<dbReference type="AlphaFoldDB" id="A0A9D1LET2"/>
<evidence type="ECO:0000256" key="5">
    <source>
        <dbReference type="ARBA" id="ARBA00022741"/>
    </source>
</evidence>
<dbReference type="GO" id="GO:0003848">
    <property type="term" value="F:2-amino-4-hydroxy-6-hydroxymethyldihydropteridine diphosphokinase activity"/>
    <property type="evidence" value="ECO:0007669"/>
    <property type="project" value="UniProtKB-EC"/>
</dbReference>
<comment type="catalytic activity">
    <reaction evidence="1">
        <text>6-hydroxymethyl-7,8-dihydropterin + ATP = (7,8-dihydropterin-6-yl)methyl diphosphate + AMP + H(+)</text>
        <dbReference type="Rhea" id="RHEA:11412"/>
        <dbReference type="ChEBI" id="CHEBI:15378"/>
        <dbReference type="ChEBI" id="CHEBI:30616"/>
        <dbReference type="ChEBI" id="CHEBI:44841"/>
        <dbReference type="ChEBI" id="CHEBI:72950"/>
        <dbReference type="ChEBI" id="CHEBI:456215"/>
        <dbReference type="EC" id="2.7.6.3"/>
    </reaction>
</comment>
<dbReference type="InterPro" id="IPR000550">
    <property type="entry name" value="Hppk"/>
</dbReference>